<protein>
    <recommendedName>
        <fullName evidence="4">Putative pterin-4-alpha-carbinolamine dehydratase</fullName>
        <shortName evidence="4">PHS</shortName>
        <ecNumber evidence="4">4.2.1.96</ecNumber>
    </recommendedName>
    <alternativeName>
        <fullName evidence="4">4-alpha-hydroxy-tetrahydropterin dehydratase</fullName>
    </alternativeName>
    <alternativeName>
        <fullName evidence="4">Pterin carbinolamine dehydratase</fullName>
        <shortName evidence="4">PCD</shortName>
    </alternativeName>
</protein>
<dbReference type="Proteomes" id="UP000030153">
    <property type="component" value="Unassembled WGS sequence"/>
</dbReference>
<keyword evidence="6" id="KW-1185">Reference proteome</keyword>
<evidence type="ECO:0000313" key="6">
    <source>
        <dbReference type="Proteomes" id="UP000030153"/>
    </source>
</evidence>
<sequence length="97" mass="11174">MAAYTEEEIQHSLRDVPEWSRKDGSIERTYTFNEYLDGIQFVNKLGAIAEEKDHHPYIGVDYGKVTVSLTSHDVKGLSARDFDLAQRYDEAYTNLED</sequence>
<dbReference type="SUPFAM" id="SSF55248">
    <property type="entry name" value="PCD-like"/>
    <property type="match status" value="1"/>
</dbReference>
<dbReference type="GO" id="GO:0006729">
    <property type="term" value="P:tetrahydrobiopterin biosynthetic process"/>
    <property type="evidence" value="ECO:0007669"/>
    <property type="project" value="InterPro"/>
</dbReference>
<organism evidence="5 6">
    <name type="scientific">Pontibacillus chungwhensis BH030062</name>
    <dbReference type="NCBI Taxonomy" id="1385513"/>
    <lineage>
        <taxon>Bacteria</taxon>
        <taxon>Bacillati</taxon>
        <taxon>Bacillota</taxon>
        <taxon>Bacilli</taxon>
        <taxon>Bacillales</taxon>
        <taxon>Bacillaceae</taxon>
        <taxon>Pontibacillus</taxon>
    </lineage>
</organism>
<dbReference type="RefSeq" id="WP_036781404.1">
    <property type="nucleotide sequence ID" value="NZ_AVBG01000003.1"/>
</dbReference>
<dbReference type="NCBIfam" id="NF002017">
    <property type="entry name" value="PRK00823.1-2"/>
    <property type="match status" value="1"/>
</dbReference>
<dbReference type="AlphaFoldDB" id="A0A0A2VF35"/>
<comment type="catalytic activity">
    <reaction evidence="1 4">
        <text>(4aS,6R)-4a-hydroxy-L-erythro-5,6,7,8-tetrahydrobiopterin = (6R)-L-erythro-6,7-dihydrobiopterin + H2O</text>
        <dbReference type="Rhea" id="RHEA:11920"/>
        <dbReference type="ChEBI" id="CHEBI:15377"/>
        <dbReference type="ChEBI" id="CHEBI:15642"/>
        <dbReference type="ChEBI" id="CHEBI:43120"/>
        <dbReference type="EC" id="4.2.1.96"/>
    </reaction>
</comment>
<dbReference type="STRING" id="1385513.N780_01475"/>
<dbReference type="OrthoDB" id="9800108at2"/>
<evidence type="ECO:0000256" key="3">
    <source>
        <dbReference type="ARBA" id="ARBA00023239"/>
    </source>
</evidence>
<evidence type="ECO:0000256" key="2">
    <source>
        <dbReference type="ARBA" id="ARBA00006472"/>
    </source>
</evidence>
<dbReference type="GO" id="GO:0008124">
    <property type="term" value="F:4-alpha-hydroxytetrahydrobiopterin dehydratase activity"/>
    <property type="evidence" value="ECO:0007669"/>
    <property type="project" value="UniProtKB-UniRule"/>
</dbReference>
<dbReference type="HAMAP" id="MF_00434">
    <property type="entry name" value="Pterin_4_alpha"/>
    <property type="match status" value="1"/>
</dbReference>
<gene>
    <name evidence="5" type="ORF">N780_01475</name>
</gene>
<dbReference type="Gene3D" id="3.30.1360.20">
    <property type="entry name" value="Transcriptional coactivator/pterin dehydratase"/>
    <property type="match status" value="1"/>
</dbReference>
<comment type="caution">
    <text evidence="5">The sequence shown here is derived from an EMBL/GenBank/DDBJ whole genome shotgun (WGS) entry which is preliminary data.</text>
</comment>
<dbReference type="PANTHER" id="PTHR12599">
    <property type="entry name" value="PTERIN-4-ALPHA-CARBINOLAMINE DEHYDRATASE"/>
    <property type="match status" value="1"/>
</dbReference>
<dbReference type="CDD" id="cd00488">
    <property type="entry name" value="PCD_DCoH"/>
    <property type="match status" value="1"/>
</dbReference>
<evidence type="ECO:0000256" key="1">
    <source>
        <dbReference type="ARBA" id="ARBA00001554"/>
    </source>
</evidence>
<dbReference type="PANTHER" id="PTHR12599:SF0">
    <property type="entry name" value="PTERIN-4-ALPHA-CARBINOLAMINE DEHYDRATASE"/>
    <property type="match status" value="1"/>
</dbReference>
<comment type="similarity">
    <text evidence="2 4">Belongs to the pterin-4-alpha-carbinolamine dehydratase family.</text>
</comment>
<accession>A0A0A2VF35</accession>
<dbReference type="InterPro" id="IPR036428">
    <property type="entry name" value="PCD_sf"/>
</dbReference>
<dbReference type="EMBL" id="AVBG01000003">
    <property type="protein sequence ID" value="KGP92250.1"/>
    <property type="molecule type" value="Genomic_DNA"/>
</dbReference>
<evidence type="ECO:0000256" key="4">
    <source>
        <dbReference type="HAMAP-Rule" id="MF_00434"/>
    </source>
</evidence>
<keyword evidence="3 4" id="KW-0456">Lyase</keyword>
<dbReference type="InterPro" id="IPR001533">
    <property type="entry name" value="Pterin_deHydtase"/>
</dbReference>
<dbReference type="EC" id="4.2.1.96" evidence="4"/>
<dbReference type="Pfam" id="PF01329">
    <property type="entry name" value="Pterin_4a"/>
    <property type="match status" value="1"/>
</dbReference>
<dbReference type="eggNOG" id="COG2154">
    <property type="taxonomic scope" value="Bacteria"/>
</dbReference>
<evidence type="ECO:0000313" key="5">
    <source>
        <dbReference type="EMBL" id="KGP92250.1"/>
    </source>
</evidence>
<name>A0A0A2VF35_9BACI</name>
<proteinExistence type="inferred from homology"/>
<reference evidence="5 6" key="1">
    <citation type="submission" date="2013-08" db="EMBL/GenBank/DDBJ databases">
        <title>Genome of Pontibacillus chungwhensis.</title>
        <authorList>
            <person name="Wang Q."/>
            <person name="Wang G."/>
        </authorList>
    </citation>
    <scope>NUCLEOTIDE SEQUENCE [LARGE SCALE GENOMIC DNA]</scope>
    <source>
        <strain evidence="5 6">BH030062</strain>
    </source>
</reference>